<dbReference type="Gramene" id="OE9A050908T1">
    <property type="protein sequence ID" value="OE9A050908C1"/>
    <property type="gene ID" value="OE9A050908"/>
</dbReference>
<protein>
    <submittedName>
        <fullName evidence="1">Uncharacterized protein</fullName>
    </submittedName>
</protein>
<evidence type="ECO:0000313" key="1">
    <source>
        <dbReference type="EMBL" id="CAA2962302.1"/>
    </source>
</evidence>
<dbReference type="EMBL" id="CACTIH010000851">
    <property type="protein sequence ID" value="CAA2962302.1"/>
    <property type="molecule type" value="Genomic_DNA"/>
</dbReference>
<feature type="non-terminal residue" evidence="1">
    <location>
        <position position="1"/>
    </location>
</feature>
<organism evidence="1 2">
    <name type="scientific">Olea europaea subsp. europaea</name>
    <dbReference type="NCBI Taxonomy" id="158383"/>
    <lineage>
        <taxon>Eukaryota</taxon>
        <taxon>Viridiplantae</taxon>
        <taxon>Streptophyta</taxon>
        <taxon>Embryophyta</taxon>
        <taxon>Tracheophyta</taxon>
        <taxon>Spermatophyta</taxon>
        <taxon>Magnoliopsida</taxon>
        <taxon>eudicotyledons</taxon>
        <taxon>Gunneridae</taxon>
        <taxon>Pentapetalae</taxon>
        <taxon>asterids</taxon>
        <taxon>lamiids</taxon>
        <taxon>Lamiales</taxon>
        <taxon>Oleaceae</taxon>
        <taxon>Oleeae</taxon>
        <taxon>Olea</taxon>
    </lineage>
</organism>
<accession>A0A8S0Q630</accession>
<comment type="caution">
    <text evidence="1">The sequence shown here is derived from an EMBL/GenBank/DDBJ whole genome shotgun (WGS) entry which is preliminary data.</text>
</comment>
<reference evidence="1 2" key="1">
    <citation type="submission" date="2019-12" db="EMBL/GenBank/DDBJ databases">
        <authorList>
            <person name="Alioto T."/>
            <person name="Alioto T."/>
            <person name="Gomez Garrido J."/>
        </authorList>
    </citation>
    <scope>NUCLEOTIDE SEQUENCE [LARGE SCALE GENOMIC DNA]</scope>
</reference>
<dbReference type="AlphaFoldDB" id="A0A8S0Q630"/>
<sequence length="95" mass="9570">RGRNDGVRPNDRLGPCRIVCQLAAAAAALVAQENLSAERVPAIGVIASATSISLLVGVVGRSPSADCGAEGQGGSVCFLTGKTLRHRTLSTGVAE</sequence>
<keyword evidence="2" id="KW-1185">Reference proteome</keyword>
<proteinExistence type="predicted"/>
<dbReference type="Proteomes" id="UP000594638">
    <property type="component" value="Unassembled WGS sequence"/>
</dbReference>
<gene>
    <name evidence="1" type="ORF">OLEA9_A050908</name>
</gene>
<name>A0A8S0Q630_OLEEU</name>
<evidence type="ECO:0000313" key="2">
    <source>
        <dbReference type="Proteomes" id="UP000594638"/>
    </source>
</evidence>